<feature type="compositionally biased region" description="Basic and acidic residues" evidence="1">
    <location>
        <begin position="106"/>
        <end position="122"/>
    </location>
</feature>
<dbReference type="OrthoDB" id="6287438at2759"/>
<name>A0A6P5AFK0_BRABE</name>
<feature type="compositionally biased region" description="Basic and acidic residues" evidence="1">
    <location>
        <begin position="413"/>
        <end position="423"/>
    </location>
</feature>
<feature type="compositionally biased region" description="Polar residues" evidence="1">
    <location>
        <begin position="1311"/>
        <end position="1330"/>
    </location>
</feature>
<feature type="compositionally biased region" description="Low complexity" evidence="1">
    <location>
        <begin position="8"/>
        <end position="19"/>
    </location>
</feature>
<feature type="compositionally biased region" description="Polar residues" evidence="1">
    <location>
        <begin position="143"/>
        <end position="152"/>
    </location>
</feature>
<feature type="region of interest" description="Disordered" evidence="1">
    <location>
        <begin position="1"/>
        <end position="157"/>
    </location>
</feature>
<feature type="region of interest" description="Disordered" evidence="1">
    <location>
        <begin position="882"/>
        <end position="928"/>
    </location>
</feature>
<reference evidence="3" key="1">
    <citation type="submission" date="2025-08" db="UniProtKB">
        <authorList>
            <consortium name="RefSeq"/>
        </authorList>
    </citation>
    <scope>IDENTIFICATION</scope>
    <source>
        <tissue evidence="3">Gonad</tissue>
    </source>
</reference>
<organism evidence="2 3">
    <name type="scientific">Branchiostoma belcheri</name>
    <name type="common">Amphioxus</name>
    <dbReference type="NCBI Taxonomy" id="7741"/>
    <lineage>
        <taxon>Eukaryota</taxon>
        <taxon>Metazoa</taxon>
        <taxon>Chordata</taxon>
        <taxon>Cephalochordata</taxon>
        <taxon>Leptocardii</taxon>
        <taxon>Amphioxiformes</taxon>
        <taxon>Branchiostomatidae</taxon>
        <taxon>Branchiostoma</taxon>
    </lineage>
</organism>
<feature type="region of interest" description="Disordered" evidence="1">
    <location>
        <begin position="1310"/>
        <end position="1330"/>
    </location>
</feature>
<dbReference type="Proteomes" id="UP000515135">
    <property type="component" value="Unplaced"/>
</dbReference>
<protein>
    <submittedName>
        <fullName evidence="3">Trichohyalin-like</fullName>
    </submittedName>
</protein>
<feature type="region of interest" description="Disordered" evidence="1">
    <location>
        <begin position="409"/>
        <end position="448"/>
    </location>
</feature>
<gene>
    <name evidence="3" type="primary">LOC109482355</name>
</gene>
<accession>A0A6P5AFK0</accession>
<dbReference type="KEGG" id="bbel:109482355"/>
<evidence type="ECO:0000256" key="1">
    <source>
        <dbReference type="SAM" id="MobiDB-lite"/>
    </source>
</evidence>
<sequence length="1330" mass="154331">MEGRGRQSPASFSDRSSPSGGIIRAVLAQAAGKRLKKVQKKIERAKTPTLPDGDEHRYHSGISDYEEAERSLALSDKDGPASLRSLRAGTPPLYGSRPSSGRIPQIRRDTDEESGREGDDSVPRSAASTPRGEITGSVKELSVSFSKKSPQGSRALRIEKERLESELRKEKAELSNMRFEREMLLEREKQYGKNIQDLQNRVSQLLTQQDRLQKEHGTELGRFQSKALADVEREKKDAAQRARILEGELDALKVENASLEKQLRVAKTTSALARESDRTGRERHQSELRNMQDEIRRTHQLLAEQEKVVEENNKKSAQMHEKFAKAREQKTQLERDLENSKSVAEQRIKTLEGRAKVAEENLELARTEHSEELAKTREELISQVMQLQTKQSELTRLLTIEREKTKSLQSTVRHLEDRLERQRSSSRSSGFAGSEATESEREEIEESLRSQIEELQYQKDELEAQLDELREEFENKVFNETKELQKTFSEKVATLLKENEESHKKVKSLEDELTNSRTAAGLQSGENRKLLARLHEADSQINKLRENLEKSEAQLGVKEQEKLHVLHEKSQQQSEISRLRAKLTTQEALIQTAEDGRQKVENEWKKTMEDLKATDSVRIELERLKSQLKELDNEYQESCQERTDMAQKLEVSAKEADSLRARVDSLLSDLEQLDSQKAGLLEEIGARDRKMESLLAQYRALEDQLQRDRRDLLSEQDLSQRLMGQLAELQQKYQLDAEARTGDFEEQNAKLLQDNYKLLNTIELKEAELEETSRLLKEELEESENRATEKEKMFSATKKDVDKFRGMAEEKDKTISRLEDELHNKEKQQLLLENQLQATKSRIEQMEENERQSATSLKDKCNKLEGQLNELTDEKRRLQKELREGQKEADRLKEDKKSLQNEVRDASRSLAESQEREAMLQQHSSSTVENIQAELMRTKQQLERDKRNLQEDLQNAKNKINVLEATIREKELHLDHFTRSTEEKTQSSIKAIEDGLEKANQAREKLRQDLKAQEQINMALKAQLQEESSARRLSEQRNEELQQEIREQKTEKGLYCSNLEEELKVARLQISDQKKQMQRLQKTEKSSITLQYQVESLEKERDKLQKDAHSLSVELEMVREHLAEKTVDNNRFKEEVASMESKLDLLNTRLREAQESSNNGLQDLFMAKNQELEGEISRLRTMLAKKEEEEIDEHRRALDGTTSVEMRQMLMEIKQRQLDMQTTLRKSPGKNSPDKNLINELYREIGRLTALSTGQHVRIRELEDEVHRLRNRILIMQRNSDRYHQRYMNPDNFVQEINSRIEKSLKMAESRNFQTPPSKDYMSPSTGNFG</sequence>
<dbReference type="GeneID" id="109482355"/>
<evidence type="ECO:0000313" key="2">
    <source>
        <dbReference type="Proteomes" id="UP000515135"/>
    </source>
</evidence>
<evidence type="ECO:0000313" key="3">
    <source>
        <dbReference type="RefSeq" id="XP_019640601.1"/>
    </source>
</evidence>
<keyword evidence="2" id="KW-1185">Reference proteome</keyword>
<proteinExistence type="predicted"/>
<feature type="compositionally biased region" description="Basic and acidic residues" evidence="1">
    <location>
        <begin position="882"/>
        <end position="918"/>
    </location>
</feature>
<dbReference type="RefSeq" id="XP_019640601.1">
    <property type="nucleotide sequence ID" value="XM_019785042.1"/>
</dbReference>